<dbReference type="eggNOG" id="ENOG5032YA0">
    <property type="taxonomic scope" value="Bacteria"/>
</dbReference>
<name>C2CG03_9FIRM</name>
<sequence length="113" mass="13577">MAYNKYKNKKTIVDGIPFDSLKEARRYQELKLLVRGGVIKDLELQPVFELVPSQIYRGKTMRKVSYIADFMYKDIKRDVTVVEDVKGFKTDVYKIKMKLFLYKYPDYEFKEIR</sequence>
<accession>C2CG03</accession>
<dbReference type="HOGENOM" id="CLU_129139_0_0_9"/>
<dbReference type="AlphaFoldDB" id="C2CG03"/>
<dbReference type="Proteomes" id="UP000003744">
    <property type="component" value="Unassembled WGS sequence"/>
</dbReference>
<gene>
    <name evidence="1" type="ORF">HMPREF0077_0413</name>
</gene>
<dbReference type="RefSeq" id="WP_004836118.1">
    <property type="nucleotide sequence ID" value="NZ_GG666295.1"/>
</dbReference>
<proteinExistence type="predicted"/>
<reference evidence="1 2" key="1">
    <citation type="submission" date="2009-01" db="EMBL/GenBank/DDBJ databases">
        <authorList>
            <person name="Qin X."/>
            <person name="Bachman B."/>
            <person name="Battles P."/>
            <person name="Bell A."/>
            <person name="Bess C."/>
            <person name="Bickham C."/>
            <person name="Chaboub L."/>
            <person name="Chen D."/>
            <person name="Coyle M."/>
            <person name="Deiros D.R."/>
            <person name="Dinh H."/>
            <person name="Forbes L."/>
            <person name="Fowler G."/>
            <person name="Francisco L."/>
            <person name="Fu Q."/>
            <person name="Gubbala S."/>
            <person name="Hale W."/>
            <person name="Han Y."/>
            <person name="Hemphill L."/>
            <person name="Highlander S.K."/>
            <person name="Hirani K."/>
            <person name="Hogues M."/>
            <person name="Jackson L."/>
            <person name="Jakkamsetti A."/>
            <person name="Javaid M."/>
            <person name="Jiang H."/>
            <person name="Korchina V."/>
            <person name="Kovar C."/>
            <person name="Lara F."/>
            <person name="Lee S."/>
            <person name="Mata R."/>
            <person name="Mathew T."/>
            <person name="Moen C."/>
            <person name="Morales K."/>
            <person name="Munidasa M."/>
            <person name="Nazareth L."/>
            <person name="Ngo R."/>
            <person name="Nguyen L."/>
            <person name="Okwuonu G."/>
            <person name="Ongeri F."/>
            <person name="Patil S."/>
            <person name="Petrosino J."/>
            <person name="Pham C."/>
            <person name="Pham P."/>
            <person name="Pu L.-L."/>
            <person name="Puazo M."/>
            <person name="Raj R."/>
            <person name="Reid J."/>
            <person name="Rouhana J."/>
            <person name="Saada N."/>
            <person name="Shang Y."/>
            <person name="Simmons D."/>
            <person name="Thornton R."/>
            <person name="Warren J."/>
            <person name="Weissenberger G."/>
            <person name="Zhang J."/>
            <person name="Zhang L."/>
            <person name="Zhou C."/>
            <person name="Zhu D."/>
            <person name="Muzny D."/>
            <person name="Worley K."/>
            <person name="Gibbs R."/>
        </authorList>
    </citation>
    <scope>NUCLEOTIDE SEQUENCE [LARGE SCALE GENOMIC DNA]</scope>
    <source>
        <strain evidence="1 2">ATCC 35098</strain>
    </source>
</reference>
<dbReference type="Pfam" id="PF06356">
    <property type="entry name" value="DUF1064"/>
    <property type="match status" value="1"/>
</dbReference>
<organism evidence="1 2">
    <name type="scientific">Anaerococcus tetradius ATCC 35098</name>
    <dbReference type="NCBI Taxonomy" id="525255"/>
    <lineage>
        <taxon>Bacteria</taxon>
        <taxon>Bacillati</taxon>
        <taxon>Bacillota</taxon>
        <taxon>Tissierellia</taxon>
        <taxon>Tissierellales</taxon>
        <taxon>Peptoniphilaceae</taxon>
        <taxon>Anaerococcus</taxon>
    </lineage>
</organism>
<evidence type="ECO:0000313" key="2">
    <source>
        <dbReference type="Proteomes" id="UP000003744"/>
    </source>
</evidence>
<evidence type="ECO:0008006" key="3">
    <source>
        <dbReference type="Google" id="ProtNLM"/>
    </source>
</evidence>
<dbReference type="InterPro" id="IPR009414">
    <property type="entry name" value="DUF1064"/>
</dbReference>
<dbReference type="EMBL" id="ACGC01000014">
    <property type="protein sequence ID" value="EEI83531.1"/>
    <property type="molecule type" value="Genomic_DNA"/>
</dbReference>
<evidence type="ECO:0000313" key="1">
    <source>
        <dbReference type="EMBL" id="EEI83531.1"/>
    </source>
</evidence>
<protein>
    <recommendedName>
        <fullName evidence="3">DUF1064 domain-containing protein</fullName>
    </recommendedName>
</protein>
<comment type="caution">
    <text evidence="1">The sequence shown here is derived from an EMBL/GenBank/DDBJ whole genome shotgun (WGS) entry which is preliminary data.</text>
</comment>